<accession>A0A074S3F3</accession>
<feature type="transmembrane region" description="Helical" evidence="2">
    <location>
        <begin position="163"/>
        <end position="185"/>
    </location>
</feature>
<dbReference type="OrthoDB" id="3211678at2759"/>
<dbReference type="Proteomes" id="UP000027456">
    <property type="component" value="Unassembled WGS sequence"/>
</dbReference>
<dbReference type="EMBL" id="AZST01000124">
    <property type="protein sequence ID" value="KEP52095.1"/>
    <property type="molecule type" value="Genomic_DNA"/>
</dbReference>
<name>A0A074S3F3_9AGAM</name>
<protein>
    <submittedName>
        <fullName evidence="3">Putative transmembrane protein</fullName>
    </submittedName>
</protein>
<organism evidence="3 4">
    <name type="scientific">Rhizoctonia solani 123E</name>
    <dbReference type="NCBI Taxonomy" id="1423351"/>
    <lineage>
        <taxon>Eukaryota</taxon>
        <taxon>Fungi</taxon>
        <taxon>Dikarya</taxon>
        <taxon>Basidiomycota</taxon>
        <taxon>Agaricomycotina</taxon>
        <taxon>Agaricomycetes</taxon>
        <taxon>Cantharellales</taxon>
        <taxon>Ceratobasidiaceae</taxon>
        <taxon>Rhizoctonia</taxon>
    </lineage>
</organism>
<feature type="compositionally biased region" description="Pro residues" evidence="1">
    <location>
        <begin position="230"/>
        <end position="239"/>
    </location>
</feature>
<comment type="caution">
    <text evidence="3">The sequence shown here is derived from an EMBL/GenBank/DDBJ whole genome shotgun (WGS) entry which is preliminary data.</text>
</comment>
<evidence type="ECO:0000313" key="4">
    <source>
        <dbReference type="Proteomes" id="UP000027456"/>
    </source>
</evidence>
<evidence type="ECO:0000256" key="1">
    <source>
        <dbReference type="SAM" id="MobiDB-lite"/>
    </source>
</evidence>
<evidence type="ECO:0000313" key="3">
    <source>
        <dbReference type="EMBL" id="KEP52095.1"/>
    </source>
</evidence>
<keyword evidence="4" id="KW-1185">Reference proteome</keyword>
<keyword evidence="2" id="KW-1133">Transmembrane helix</keyword>
<reference evidence="3 4" key="1">
    <citation type="submission" date="2013-12" db="EMBL/GenBank/DDBJ databases">
        <authorList>
            <person name="Cubeta M."/>
            <person name="Pakala S."/>
            <person name="Fedorova N."/>
            <person name="Thomas E."/>
            <person name="Dean R."/>
            <person name="Jabaji S."/>
            <person name="Neate S."/>
            <person name="Toda T."/>
            <person name="Tavantzis S."/>
            <person name="Vilgalys R."/>
            <person name="Bharathan N."/>
            <person name="Pakala S."/>
            <person name="Losada L.S."/>
            <person name="Zafar N."/>
            <person name="Nierman W."/>
        </authorList>
    </citation>
    <scope>NUCLEOTIDE SEQUENCE [LARGE SCALE GENOMIC DNA]</scope>
    <source>
        <strain evidence="3 4">123E</strain>
    </source>
</reference>
<keyword evidence="2" id="KW-0472">Membrane</keyword>
<keyword evidence="2 3" id="KW-0812">Transmembrane</keyword>
<dbReference type="AlphaFoldDB" id="A0A074S3F3"/>
<proteinExistence type="predicted"/>
<feature type="region of interest" description="Disordered" evidence="1">
    <location>
        <begin position="217"/>
        <end position="248"/>
    </location>
</feature>
<gene>
    <name evidence="3" type="ORF">V565_050490</name>
</gene>
<sequence length="248" mass="26789">MWSRKLPAHDREDNTSSAEASFSLKVLLSLTTTSPSPSSSPMRVFACILALCALVLAQDPEGFPTRTTTSFTAEVTPKTWAQTATNRPPTVPSYSAPPVSWTTITSGSVIYKVAITPTIVGYSTITTGGGVTQVPITSAAVPSIIGTSDESLVTNNPHKTRTIVLSVIFSFVGAVALILAAMFLMRVRAQRRLRNNRSWALRPGGWVDESKQGYPMDLETSNSIRNSYPFPKPQVPVPAPSHNRQRSV</sequence>
<evidence type="ECO:0000256" key="2">
    <source>
        <dbReference type="SAM" id="Phobius"/>
    </source>
</evidence>
<dbReference type="HOGENOM" id="CLU_1361252_0_0_1"/>